<evidence type="ECO:0000313" key="3">
    <source>
        <dbReference type="Proteomes" id="UP001271249"/>
    </source>
</evidence>
<gene>
    <name evidence="2" type="ORF">RFN29_27875</name>
</gene>
<dbReference type="EMBL" id="JAVIJC010000038">
    <property type="protein sequence ID" value="MDX8495383.1"/>
    <property type="molecule type" value="Genomic_DNA"/>
</dbReference>
<accession>A0ABU4Z9Y3</accession>
<reference evidence="2 3" key="1">
    <citation type="submission" date="2023-08" db="EMBL/GenBank/DDBJ databases">
        <title>Implementing the SeqCode for naming new Mesorhizobium species isolated from Vachellia karroo root nodules.</title>
        <authorList>
            <person name="Van Lill M."/>
        </authorList>
    </citation>
    <scope>NUCLEOTIDE SEQUENCE [LARGE SCALE GENOMIC DNA]</scope>
    <source>
        <strain evidence="2 3">VK22B</strain>
    </source>
</reference>
<evidence type="ECO:0000256" key="1">
    <source>
        <dbReference type="SAM" id="Phobius"/>
    </source>
</evidence>
<keyword evidence="1" id="KW-0812">Transmembrane</keyword>
<keyword evidence="1" id="KW-0472">Membrane</keyword>
<keyword evidence="1" id="KW-1133">Transmembrane helix</keyword>
<comment type="caution">
    <text evidence="2">The sequence shown here is derived from an EMBL/GenBank/DDBJ whole genome shotgun (WGS) entry which is preliminary data.</text>
</comment>
<keyword evidence="3" id="KW-1185">Reference proteome</keyword>
<protein>
    <recommendedName>
        <fullName evidence="4">DUF1328 domain-containing protein</fullName>
    </recommendedName>
</protein>
<name>A0ABU4Z9Y3_9HYPH</name>
<evidence type="ECO:0000313" key="2">
    <source>
        <dbReference type="EMBL" id="MDX8495383.1"/>
    </source>
</evidence>
<feature type="transmembrane region" description="Helical" evidence="1">
    <location>
        <begin position="34"/>
        <end position="50"/>
    </location>
</feature>
<dbReference type="Proteomes" id="UP001271249">
    <property type="component" value="Unassembled WGS sequence"/>
</dbReference>
<evidence type="ECO:0008006" key="4">
    <source>
        <dbReference type="Google" id="ProtNLM"/>
    </source>
</evidence>
<organism evidence="2 3">
    <name type="scientific">Mesorhizobium captivum</name>
    <dbReference type="NCBI Taxonomy" id="3072319"/>
    <lineage>
        <taxon>Bacteria</taxon>
        <taxon>Pseudomonadati</taxon>
        <taxon>Pseudomonadota</taxon>
        <taxon>Alphaproteobacteria</taxon>
        <taxon>Hyphomicrobiales</taxon>
        <taxon>Phyllobacteriaceae</taxon>
        <taxon>Mesorhizobium</taxon>
    </lineage>
</organism>
<sequence>MKWIVTGWLLFIVSALFFISAAWRAGDLLALADGIFFLVARFSFLVPVEARKPQ</sequence>
<proteinExistence type="predicted"/>
<dbReference type="RefSeq" id="WP_320229160.1">
    <property type="nucleotide sequence ID" value="NZ_JAVIJC010000038.1"/>
</dbReference>